<feature type="domain" description="Pyridoxamine 5'-phosphate oxidase N-terminal" evidence="2">
    <location>
        <begin position="4"/>
        <end position="113"/>
    </location>
</feature>
<dbReference type="SUPFAM" id="SSF50475">
    <property type="entry name" value="FMN-binding split barrel"/>
    <property type="match status" value="1"/>
</dbReference>
<dbReference type="GO" id="GO:0005829">
    <property type="term" value="C:cytosol"/>
    <property type="evidence" value="ECO:0007669"/>
    <property type="project" value="TreeGrafter"/>
</dbReference>
<dbReference type="InterPro" id="IPR012349">
    <property type="entry name" value="Split_barrel_FMN-bd"/>
</dbReference>
<reference evidence="3 4" key="1">
    <citation type="submission" date="2017-02" db="EMBL/GenBank/DDBJ databases">
        <title>Natronthermophilus aegyptiacus gen. nov.,sp. nov., an aerobic, extremely halophilic alkalithermophilic archaeon isolated from the athalassohaline Wadi An Natrun, Egypt.</title>
        <authorList>
            <person name="Zhao B."/>
        </authorList>
    </citation>
    <scope>NUCLEOTIDE SEQUENCE [LARGE SCALE GENOMIC DNA]</scope>
    <source>
        <strain evidence="3 4">CGMCC 1.3597</strain>
    </source>
</reference>
<protein>
    <submittedName>
        <fullName evidence="3">Pyridoxamine 5'-phosphate oxidase</fullName>
    </submittedName>
</protein>
<sequence>MTVDAEAAQLLESEPLMAHLGTCVDGRPHVAPVWYRYTDGVVEIVTTGRKLENVRENPRVSLSVQTDDAGQTKWMVTLLGTATIVEDDEATDAARERINDKYGAESDAYAENTLVRIDIGSSSYQTY</sequence>
<dbReference type="OrthoDB" id="4669at2157"/>
<keyword evidence="1" id="KW-0560">Oxidoreductase</keyword>
<accession>A0A202EBP2</accession>
<evidence type="ECO:0000259" key="2">
    <source>
        <dbReference type="Pfam" id="PF01243"/>
    </source>
</evidence>
<dbReference type="GO" id="GO:0016627">
    <property type="term" value="F:oxidoreductase activity, acting on the CH-CH group of donors"/>
    <property type="evidence" value="ECO:0007669"/>
    <property type="project" value="TreeGrafter"/>
</dbReference>
<evidence type="ECO:0000256" key="1">
    <source>
        <dbReference type="ARBA" id="ARBA00023002"/>
    </source>
</evidence>
<evidence type="ECO:0000313" key="3">
    <source>
        <dbReference type="EMBL" id="OVE85400.1"/>
    </source>
</evidence>
<dbReference type="Proteomes" id="UP000196084">
    <property type="component" value="Unassembled WGS sequence"/>
</dbReference>
<dbReference type="EMBL" id="MWPH01000001">
    <property type="protein sequence ID" value="OVE85400.1"/>
    <property type="molecule type" value="Genomic_DNA"/>
</dbReference>
<organism evidence="3 4">
    <name type="scientific">Natronolimnobius baerhuensis</name>
    <dbReference type="NCBI Taxonomy" id="253108"/>
    <lineage>
        <taxon>Archaea</taxon>
        <taxon>Methanobacteriati</taxon>
        <taxon>Methanobacteriota</taxon>
        <taxon>Stenosarchaea group</taxon>
        <taxon>Halobacteria</taxon>
        <taxon>Halobacteriales</taxon>
        <taxon>Natrialbaceae</taxon>
        <taxon>Natronolimnobius</taxon>
    </lineage>
</organism>
<gene>
    <name evidence="3" type="ORF">B2G88_00785</name>
</gene>
<keyword evidence="4" id="KW-1185">Reference proteome</keyword>
<comment type="caution">
    <text evidence="3">The sequence shown here is derived from an EMBL/GenBank/DDBJ whole genome shotgun (WGS) entry which is preliminary data.</text>
</comment>
<dbReference type="GO" id="GO:0070967">
    <property type="term" value="F:coenzyme F420 binding"/>
    <property type="evidence" value="ECO:0007669"/>
    <property type="project" value="TreeGrafter"/>
</dbReference>
<dbReference type="PANTHER" id="PTHR35176">
    <property type="entry name" value="HEME OXYGENASE HI_0854-RELATED"/>
    <property type="match status" value="1"/>
</dbReference>
<proteinExistence type="predicted"/>
<dbReference type="PANTHER" id="PTHR35176:SF6">
    <property type="entry name" value="HEME OXYGENASE HI_0854-RELATED"/>
    <property type="match status" value="1"/>
</dbReference>
<dbReference type="InterPro" id="IPR011576">
    <property type="entry name" value="Pyridox_Oxase_N"/>
</dbReference>
<dbReference type="RefSeq" id="WP_054863738.1">
    <property type="nucleotide sequence ID" value="NZ_MWPH01000001.1"/>
</dbReference>
<dbReference type="AlphaFoldDB" id="A0A202EBP2"/>
<dbReference type="Gene3D" id="2.30.110.10">
    <property type="entry name" value="Electron Transport, Fmn-binding Protein, Chain A"/>
    <property type="match status" value="1"/>
</dbReference>
<dbReference type="InterPro" id="IPR052019">
    <property type="entry name" value="F420H2_bilvrd_red/Heme_oxyg"/>
</dbReference>
<name>A0A202EBP2_9EURY</name>
<evidence type="ECO:0000313" key="4">
    <source>
        <dbReference type="Proteomes" id="UP000196084"/>
    </source>
</evidence>
<dbReference type="Pfam" id="PF01243">
    <property type="entry name" value="PNPOx_N"/>
    <property type="match status" value="1"/>
</dbReference>